<comment type="caution">
    <text evidence="2">The sequence shown here is derived from an EMBL/GenBank/DDBJ whole genome shotgun (WGS) entry which is preliminary data.</text>
</comment>
<evidence type="ECO:0000256" key="1">
    <source>
        <dbReference type="SAM" id="Phobius"/>
    </source>
</evidence>
<accession>A0ABS7TGE8</accession>
<feature type="transmembrane region" description="Helical" evidence="1">
    <location>
        <begin position="290"/>
        <end position="312"/>
    </location>
</feature>
<keyword evidence="1" id="KW-1133">Transmembrane helix</keyword>
<evidence type="ECO:0000313" key="2">
    <source>
        <dbReference type="EMBL" id="MBZ4186950.1"/>
    </source>
</evidence>
<keyword evidence="1" id="KW-0812">Transmembrane</keyword>
<feature type="transmembrane region" description="Helical" evidence="1">
    <location>
        <begin position="93"/>
        <end position="111"/>
    </location>
</feature>
<feature type="transmembrane region" description="Helical" evidence="1">
    <location>
        <begin position="327"/>
        <end position="346"/>
    </location>
</feature>
<reference evidence="2" key="1">
    <citation type="submission" date="2021-09" db="EMBL/GenBank/DDBJ databases">
        <authorList>
            <person name="Wu T."/>
            <person name="Guo S.Z."/>
        </authorList>
    </citation>
    <scope>NUCLEOTIDE SEQUENCE</scope>
    <source>
        <strain evidence="2">RSS-23</strain>
    </source>
</reference>
<proteinExistence type="predicted"/>
<dbReference type="EMBL" id="JAIQDJ010000009">
    <property type="protein sequence ID" value="MBZ4186950.1"/>
    <property type="molecule type" value="Genomic_DNA"/>
</dbReference>
<organism evidence="2 3">
    <name type="scientific">Thermomonas beijingensis</name>
    <dbReference type="NCBI Taxonomy" id="2872701"/>
    <lineage>
        <taxon>Bacteria</taxon>
        <taxon>Pseudomonadati</taxon>
        <taxon>Pseudomonadota</taxon>
        <taxon>Gammaproteobacteria</taxon>
        <taxon>Lysobacterales</taxon>
        <taxon>Lysobacteraceae</taxon>
        <taxon>Thermomonas</taxon>
    </lineage>
</organism>
<evidence type="ECO:0000313" key="3">
    <source>
        <dbReference type="Proteomes" id="UP001430290"/>
    </source>
</evidence>
<dbReference type="Proteomes" id="UP001430290">
    <property type="component" value="Unassembled WGS sequence"/>
</dbReference>
<keyword evidence="1" id="KW-0472">Membrane</keyword>
<sequence>MNITPNPADDTSVAAVCRNCKEALHGPHCHACGQPVKGLMRPLGSVLGDLLDSVFDFDARIVRTLKPLYLRPGFLSLEYFAGRQVRYVTPFRLFFFLAVLAFFVARLTVHVDGAGAGEPPQVFAKATTVAAVEQARDAQLAQMAQAKREMTGTPAAAGIVGIEAGEQRIREAADARIRELQGKPDSAGKAVSKAGKPADTQPGLVINGQVWDADKHPVTISWLPAFGNRWLNDQVKRGSDNVERLKRDPGAFKDAVLSVIPTTLFVLVPVFALMLKGAFLLQRRLYMEHLIVALHSHAFMCLSLLLVLLAAVPAETFAPDGTWLNSVFDWVIALLLLWVPVHLLWMQKRVYAQAWPITVLKFGVLGVLYSVLLAFAVTAAALIGLVEM</sequence>
<dbReference type="RefSeq" id="WP_223629627.1">
    <property type="nucleotide sequence ID" value="NZ_JAIQDJ010000009.1"/>
</dbReference>
<feature type="transmembrane region" description="Helical" evidence="1">
    <location>
        <begin position="255"/>
        <end position="278"/>
    </location>
</feature>
<name>A0ABS7TGE8_9GAMM</name>
<protein>
    <submittedName>
        <fullName evidence="2">DUF3667 domain-containing protein</fullName>
    </submittedName>
</protein>
<keyword evidence="3" id="KW-1185">Reference proteome</keyword>
<dbReference type="InterPro" id="IPR022134">
    <property type="entry name" value="DUF3667"/>
</dbReference>
<dbReference type="Pfam" id="PF12412">
    <property type="entry name" value="DUF3667"/>
    <property type="match status" value="1"/>
</dbReference>
<feature type="transmembrane region" description="Helical" evidence="1">
    <location>
        <begin position="358"/>
        <end position="386"/>
    </location>
</feature>
<gene>
    <name evidence="2" type="ORF">K7B09_11525</name>
</gene>